<comment type="caution">
    <text evidence="1">The sequence shown here is derived from an EMBL/GenBank/DDBJ whole genome shotgun (WGS) entry which is preliminary data.</text>
</comment>
<dbReference type="AlphaFoldDB" id="A0A918K2G8"/>
<dbReference type="InterPro" id="IPR036291">
    <property type="entry name" value="NAD(P)-bd_dom_sf"/>
</dbReference>
<dbReference type="EMBL" id="BMXR01000001">
    <property type="protein sequence ID" value="GGX41481.1"/>
    <property type="molecule type" value="Genomic_DNA"/>
</dbReference>
<evidence type="ECO:0000313" key="2">
    <source>
        <dbReference type="Proteomes" id="UP000626148"/>
    </source>
</evidence>
<keyword evidence="2" id="KW-1185">Reference proteome</keyword>
<sequence>MGLRRTPEADIEPGETVSVVVRDCPDLSIVAKVTYVGAARIGLNFQRVPLSDQELSRVYLSAPRWQRLSVWVKRSAWSGGRRLAVFTANTLLRALILKWVRPRFIFAAYGTQRQAATYYSPSLARFMPLNLILGYIRHQDMRGLMVAPQYLEHELQSEPPKVRHYIEQLQRDFRGAERIALVGRLPNFVKKAEIEIDSPLVEGSRGTRFMLWDVARALRRRPQYLEHDSIVVLGGAGRIGSAVCRDIARLYAKVLAFDPRYTEEEEVETGDGILLRTANPERLADQRLYIALTQNGDEVLELGPYIPSGSLIADDTHPCIDFDARTELEQHGISVEKTVLSHNEFSMWPRMPAWNNRDIPGCLVEALVLLHHPELTDNDFIAFCHEAERLGFAGRLVEPLDD</sequence>
<protein>
    <submittedName>
        <fullName evidence="1">Uncharacterized protein</fullName>
    </submittedName>
</protein>
<dbReference type="SUPFAM" id="SSF51735">
    <property type="entry name" value="NAD(P)-binding Rossmann-fold domains"/>
    <property type="match status" value="1"/>
</dbReference>
<accession>A0A918K2G8</accession>
<reference evidence="1" key="2">
    <citation type="submission" date="2020-09" db="EMBL/GenBank/DDBJ databases">
        <authorList>
            <person name="Sun Q."/>
            <person name="Kim S."/>
        </authorList>
    </citation>
    <scope>NUCLEOTIDE SEQUENCE</scope>
    <source>
        <strain evidence="1">KCTC 22169</strain>
    </source>
</reference>
<dbReference type="Proteomes" id="UP000626148">
    <property type="component" value="Unassembled WGS sequence"/>
</dbReference>
<organism evidence="1 2">
    <name type="scientific">Saccharospirillum salsuginis</name>
    <dbReference type="NCBI Taxonomy" id="418750"/>
    <lineage>
        <taxon>Bacteria</taxon>
        <taxon>Pseudomonadati</taxon>
        <taxon>Pseudomonadota</taxon>
        <taxon>Gammaproteobacteria</taxon>
        <taxon>Oceanospirillales</taxon>
        <taxon>Saccharospirillaceae</taxon>
        <taxon>Saccharospirillum</taxon>
    </lineage>
</organism>
<gene>
    <name evidence="1" type="ORF">GCM10007392_05500</name>
</gene>
<proteinExistence type="predicted"/>
<name>A0A918K2G8_9GAMM</name>
<reference evidence="1" key="1">
    <citation type="journal article" date="2014" name="Int. J. Syst. Evol. Microbiol.">
        <title>Complete genome sequence of Corynebacterium casei LMG S-19264T (=DSM 44701T), isolated from a smear-ripened cheese.</title>
        <authorList>
            <consortium name="US DOE Joint Genome Institute (JGI-PGF)"/>
            <person name="Walter F."/>
            <person name="Albersmeier A."/>
            <person name="Kalinowski J."/>
            <person name="Ruckert C."/>
        </authorList>
    </citation>
    <scope>NUCLEOTIDE SEQUENCE</scope>
    <source>
        <strain evidence="1">KCTC 22169</strain>
    </source>
</reference>
<evidence type="ECO:0000313" key="1">
    <source>
        <dbReference type="EMBL" id="GGX41481.1"/>
    </source>
</evidence>